<comment type="caution">
    <text evidence="3">The sequence shown here is derived from an EMBL/GenBank/DDBJ whole genome shotgun (WGS) entry which is preliminary data.</text>
</comment>
<feature type="compositionally biased region" description="Basic and acidic residues" evidence="1">
    <location>
        <begin position="14"/>
        <end position="28"/>
    </location>
</feature>
<dbReference type="OrthoDB" id="1929005at2759"/>
<evidence type="ECO:0000313" key="3">
    <source>
        <dbReference type="EMBL" id="KAJ4850750.1"/>
    </source>
</evidence>
<dbReference type="Proteomes" id="UP001141552">
    <property type="component" value="Unassembled WGS sequence"/>
</dbReference>
<keyword evidence="4" id="KW-1185">Reference proteome</keyword>
<keyword evidence="2" id="KW-0812">Transmembrane</keyword>
<evidence type="ECO:0000313" key="4">
    <source>
        <dbReference type="Proteomes" id="UP001141552"/>
    </source>
</evidence>
<reference evidence="3" key="1">
    <citation type="submission" date="2022-02" db="EMBL/GenBank/DDBJ databases">
        <authorList>
            <person name="Henning P.M."/>
            <person name="McCubbin A.G."/>
            <person name="Shore J.S."/>
        </authorList>
    </citation>
    <scope>NUCLEOTIDE SEQUENCE</scope>
    <source>
        <strain evidence="3">F60SS</strain>
        <tissue evidence="3">Leaves</tissue>
    </source>
</reference>
<feature type="region of interest" description="Disordered" evidence="1">
    <location>
        <begin position="1"/>
        <end position="38"/>
    </location>
</feature>
<reference evidence="3" key="2">
    <citation type="journal article" date="2023" name="Plants (Basel)">
        <title>Annotation of the Turnera subulata (Passifloraceae) Draft Genome Reveals the S-Locus Evolved after the Divergence of Turneroideae from Passifloroideae in a Stepwise Manner.</title>
        <authorList>
            <person name="Henning P.M."/>
            <person name="Roalson E.H."/>
            <person name="Mir W."/>
            <person name="McCubbin A.G."/>
            <person name="Shore J.S."/>
        </authorList>
    </citation>
    <scope>NUCLEOTIDE SEQUENCE</scope>
    <source>
        <strain evidence="3">F60SS</strain>
    </source>
</reference>
<protein>
    <submittedName>
        <fullName evidence="3">Uncharacterized protein</fullName>
    </submittedName>
</protein>
<evidence type="ECO:0000256" key="2">
    <source>
        <dbReference type="SAM" id="Phobius"/>
    </source>
</evidence>
<accession>A0A9Q0GIJ6</accession>
<keyword evidence="2" id="KW-1133">Transmembrane helix</keyword>
<feature type="transmembrane region" description="Helical" evidence="2">
    <location>
        <begin position="44"/>
        <end position="66"/>
    </location>
</feature>
<evidence type="ECO:0000256" key="1">
    <source>
        <dbReference type="SAM" id="MobiDB-lite"/>
    </source>
</evidence>
<proteinExistence type="predicted"/>
<name>A0A9Q0GIJ6_9ROSI</name>
<dbReference type="AlphaFoldDB" id="A0A9Q0GIJ6"/>
<dbReference type="EMBL" id="JAKUCV010000234">
    <property type="protein sequence ID" value="KAJ4850750.1"/>
    <property type="molecule type" value="Genomic_DNA"/>
</dbReference>
<gene>
    <name evidence="3" type="ORF">Tsubulata_050411</name>
</gene>
<feature type="compositionally biased region" description="Polar residues" evidence="1">
    <location>
        <begin position="29"/>
        <end position="38"/>
    </location>
</feature>
<organism evidence="3 4">
    <name type="scientific">Turnera subulata</name>
    <dbReference type="NCBI Taxonomy" id="218843"/>
    <lineage>
        <taxon>Eukaryota</taxon>
        <taxon>Viridiplantae</taxon>
        <taxon>Streptophyta</taxon>
        <taxon>Embryophyta</taxon>
        <taxon>Tracheophyta</taxon>
        <taxon>Spermatophyta</taxon>
        <taxon>Magnoliopsida</taxon>
        <taxon>eudicotyledons</taxon>
        <taxon>Gunneridae</taxon>
        <taxon>Pentapetalae</taxon>
        <taxon>rosids</taxon>
        <taxon>fabids</taxon>
        <taxon>Malpighiales</taxon>
        <taxon>Passifloraceae</taxon>
        <taxon>Turnera</taxon>
    </lineage>
</organism>
<sequence>MAEGEDVEYGSKGVHREVREPLMKKDQTQDGSVSHQNGSKESVWMVYLSTFVAVCGSFAFGSCAGYSSPTQNAIIEDVSLSLAEVICCVVNFSFE</sequence>
<keyword evidence="2" id="KW-0472">Membrane</keyword>